<proteinExistence type="predicted"/>
<evidence type="ECO:0000256" key="1">
    <source>
        <dbReference type="SAM" id="MobiDB-lite"/>
    </source>
</evidence>
<name>A0ABT3EC88_STRAP</name>
<keyword evidence="3" id="KW-1185">Reference proteome</keyword>
<sequence>RYSLSGAFGIAADDDDDARNQRTVQEPKLLTNQELEQYEVTYQGFKANLYDLYQEAKDGIKDAQAWLKNSHTPQDAQAIHQIAELFKQKEKNKKKEETTKQEMKKDPFEDKKVNTTEKVPDDIESLF</sequence>
<feature type="region of interest" description="Disordered" evidence="1">
    <location>
        <begin position="88"/>
        <end position="127"/>
    </location>
</feature>
<dbReference type="EMBL" id="JAPAHU010000058">
    <property type="protein sequence ID" value="MCW1043012.1"/>
    <property type="molecule type" value="Genomic_DNA"/>
</dbReference>
<feature type="non-terminal residue" evidence="2">
    <location>
        <position position="1"/>
    </location>
</feature>
<organism evidence="2 3">
    <name type="scientific">Streptococcus anginosus</name>
    <dbReference type="NCBI Taxonomy" id="1328"/>
    <lineage>
        <taxon>Bacteria</taxon>
        <taxon>Bacillati</taxon>
        <taxon>Bacillota</taxon>
        <taxon>Bacilli</taxon>
        <taxon>Lactobacillales</taxon>
        <taxon>Streptococcaceae</taxon>
        <taxon>Streptococcus</taxon>
        <taxon>Streptococcus anginosus group</taxon>
    </lineage>
</organism>
<gene>
    <name evidence="2" type="ORF">OJ597_11565</name>
</gene>
<dbReference type="Proteomes" id="UP001526076">
    <property type="component" value="Unassembled WGS sequence"/>
</dbReference>
<protein>
    <submittedName>
        <fullName evidence="2">Uncharacterized protein</fullName>
    </submittedName>
</protein>
<feature type="compositionally biased region" description="Basic and acidic residues" evidence="1">
    <location>
        <begin position="88"/>
        <end position="121"/>
    </location>
</feature>
<evidence type="ECO:0000313" key="2">
    <source>
        <dbReference type="EMBL" id="MCW1043012.1"/>
    </source>
</evidence>
<feature type="region of interest" description="Disordered" evidence="1">
    <location>
        <begin position="1"/>
        <end position="26"/>
    </location>
</feature>
<reference evidence="2 3" key="1">
    <citation type="submission" date="2022-10" db="EMBL/GenBank/DDBJ databases">
        <title>Comparative genomic study of S. anginosus.</title>
        <authorList>
            <person name="Prasad A."/>
            <person name="Ene A."/>
            <person name="Jablonska S."/>
            <person name="Du J."/>
            <person name="Wolfe A.J."/>
            <person name="Putonti C."/>
        </authorList>
    </citation>
    <scope>NUCLEOTIDE SEQUENCE [LARGE SCALE GENOMIC DNA]</scope>
    <source>
        <strain evidence="2 3">UMB9231</strain>
    </source>
</reference>
<accession>A0ABT3EC88</accession>
<evidence type="ECO:0000313" key="3">
    <source>
        <dbReference type="Proteomes" id="UP001526076"/>
    </source>
</evidence>
<comment type="caution">
    <text evidence="2">The sequence shown here is derived from an EMBL/GenBank/DDBJ whole genome shotgun (WGS) entry which is preliminary data.</text>
</comment>